<dbReference type="GO" id="GO:0042276">
    <property type="term" value="P:error-prone translesion synthesis"/>
    <property type="evidence" value="ECO:0007669"/>
    <property type="project" value="TreeGrafter"/>
</dbReference>
<evidence type="ECO:0000256" key="2">
    <source>
        <dbReference type="ARBA" id="ARBA00022457"/>
    </source>
</evidence>
<organism evidence="7 8">
    <name type="scientific">Agathobaculum faecis</name>
    <dbReference type="NCBI Taxonomy" id="2763013"/>
    <lineage>
        <taxon>Bacteria</taxon>
        <taxon>Bacillati</taxon>
        <taxon>Bacillota</taxon>
        <taxon>Clostridia</taxon>
        <taxon>Eubacteriales</taxon>
        <taxon>Butyricicoccaceae</taxon>
        <taxon>Agathobaculum</taxon>
    </lineage>
</organism>
<dbReference type="InterPro" id="IPR050116">
    <property type="entry name" value="DNA_polymerase-Y"/>
</dbReference>
<dbReference type="PANTHER" id="PTHR11076">
    <property type="entry name" value="DNA REPAIR POLYMERASE UMUC / TRANSFERASE FAMILY MEMBER"/>
    <property type="match status" value="1"/>
</dbReference>
<dbReference type="InterPro" id="IPR017961">
    <property type="entry name" value="DNA_pol_Y-fam_little_finger"/>
</dbReference>
<evidence type="ECO:0000256" key="3">
    <source>
        <dbReference type="ARBA" id="ARBA00022695"/>
    </source>
</evidence>
<evidence type="ECO:0000259" key="6">
    <source>
        <dbReference type="PROSITE" id="PS50173"/>
    </source>
</evidence>
<protein>
    <submittedName>
        <fullName evidence="7">DNA methylase</fullName>
    </submittedName>
</protein>
<dbReference type="GO" id="GO:0008168">
    <property type="term" value="F:methyltransferase activity"/>
    <property type="evidence" value="ECO:0007669"/>
    <property type="project" value="UniProtKB-KW"/>
</dbReference>
<dbReference type="InterPro" id="IPR001126">
    <property type="entry name" value="UmuC"/>
</dbReference>
<dbReference type="InterPro" id="IPR043502">
    <property type="entry name" value="DNA/RNA_pol_sf"/>
</dbReference>
<keyword evidence="7" id="KW-0489">Methyltransferase</keyword>
<dbReference type="GO" id="GO:0006281">
    <property type="term" value="P:DNA repair"/>
    <property type="evidence" value="ECO:0007669"/>
    <property type="project" value="InterPro"/>
</dbReference>
<evidence type="ECO:0000313" key="8">
    <source>
        <dbReference type="Proteomes" id="UP000606499"/>
    </source>
</evidence>
<dbReference type="Proteomes" id="UP000606499">
    <property type="component" value="Unassembled WGS sequence"/>
</dbReference>
<keyword evidence="3" id="KW-0548">Nucleotidyltransferase</keyword>
<dbReference type="Pfam" id="PF11799">
    <property type="entry name" value="IMS_C"/>
    <property type="match status" value="1"/>
</dbReference>
<dbReference type="RefSeq" id="WP_107630400.1">
    <property type="nucleotide sequence ID" value="NZ_JACOPL010000001.1"/>
</dbReference>
<dbReference type="Gene3D" id="3.30.70.270">
    <property type="match status" value="1"/>
</dbReference>
<feature type="domain" description="UmuC" evidence="6">
    <location>
        <begin position="11"/>
        <end position="239"/>
    </location>
</feature>
<dbReference type="GO" id="GO:0005829">
    <property type="term" value="C:cytosol"/>
    <property type="evidence" value="ECO:0007669"/>
    <property type="project" value="TreeGrafter"/>
</dbReference>
<evidence type="ECO:0000256" key="1">
    <source>
        <dbReference type="ARBA" id="ARBA00010945"/>
    </source>
</evidence>
<proteinExistence type="inferred from homology"/>
<evidence type="ECO:0000313" key="7">
    <source>
        <dbReference type="EMBL" id="MBC5723958.1"/>
    </source>
</evidence>
<reference evidence="7" key="1">
    <citation type="submission" date="2020-08" db="EMBL/GenBank/DDBJ databases">
        <title>Genome public.</title>
        <authorList>
            <person name="Liu C."/>
            <person name="Sun Q."/>
        </authorList>
    </citation>
    <scope>NUCLEOTIDE SEQUENCE</scope>
    <source>
        <strain evidence="7">NSJ-28</strain>
    </source>
</reference>
<name>A0A923RUK2_9FIRM</name>
<dbReference type="PANTHER" id="PTHR11076:SF35">
    <property type="entry name" value="DNA REPAIR PROTEIN HOMOLOG YOBH"/>
    <property type="match status" value="1"/>
</dbReference>
<dbReference type="EMBL" id="JACOPL010000001">
    <property type="protein sequence ID" value="MBC5723958.1"/>
    <property type="molecule type" value="Genomic_DNA"/>
</dbReference>
<dbReference type="GO" id="GO:0009432">
    <property type="term" value="P:SOS response"/>
    <property type="evidence" value="ECO:0007669"/>
    <property type="project" value="TreeGrafter"/>
</dbReference>
<sequence>MSTDTPQERTYIAIDLKSFYAAVECVERGLDPLTTNLVVADASRTAKTICLAVSPSLKAYGIAGRARLFEVLQRVGEVNRNRRQNAPNHILAGESCDDTVLKASPSLAVGFITAPPQMAHYIEWSARIYQLYLKYIAPEDIHVYSIDEVFIDATDYLPYYGLSARELASMIARDVLQTTGITVTAGIGTNLYLSKVAMDIVAKHIRPDSKGVRIARLNEITYRRLLWRHQPLTDFWRVGRGYARKLAQHGIYTMGDIARCSLGKPNDYYNEDLLYQMFGINAELLIDHAWGWEPCTIADIKRYRPSSKSISSGQVLKSPYSFSQARLVVQEMADLLALDLVGRRLVIDQIVLTVGYDRENLTHPETRRAYHGAVTADRYGRTIPKHAHGTANLDRHTFSAHLISNAVLELYDRIVNKTLTIRRIYLSANHVLEEDAAIHQPTFEQLDLFTDYNVLSQQRRQQDALLARERKMQQAVLSIKSKHGKNAILKGTSLQESATARERNCQIGGHRA</sequence>
<comment type="caution">
    <text evidence="7">The sequence shown here is derived from an EMBL/GenBank/DDBJ whole genome shotgun (WGS) entry which is preliminary data.</text>
</comment>
<dbReference type="Gene3D" id="1.10.150.20">
    <property type="entry name" value="5' to 3' exonuclease, C-terminal subdomain"/>
    <property type="match status" value="1"/>
</dbReference>
<gene>
    <name evidence="7" type="ORF">H8S45_00505</name>
</gene>
<dbReference type="SUPFAM" id="SSF56672">
    <property type="entry name" value="DNA/RNA polymerases"/>
    <property type="match status" value="1"/>
</dbReference>
<keyword evidence="2" id="KW-0515">Mutator protein</keyword>
<dbReference type="PROSITE" id="PS50173">
    <property type="entry name" value="UMUC"/>
    <property type="match status" value="1"/>
</dbReference>
<dbReference type="AlphaFoldDB" id="A0A923RUK2"/>
<evidence type="ECO:0000256" key="4">
    <source>
        <dbReference type="ARBA" id="ARBA00022763"/>
    </source>
</evidence>
<evidence type="ECO:0000256" key="5">
    <source>
        <dbReference type="ARBA" id="ARBA00022932"/>
    </source>
</evidence>
<accession>A0A923RUK2</accession>
<dbReference type="GO" id="GO:0003887">
    <property type="term" value="F:DNA-directed DNA polymerase activity"/>
    <property type="evidence" value="ECO:0007669"/>
    <property type="project" value="UniProtKB-KW"/>
</dbReference>
<dbReference type="GO" id="GO:0003684">
    <property type="term" value="F:damaged DNA binding"/>
    <property type="evidence" value="ECO:0007669"/>
    <property type="project" value="InterPro"/>
</dbReference>
<dbReference type="GO" id="GO:0032259">
    <property type="term" value="P:methylation"/>
    <property type="evidence" value="ECO:0007669"/>
    <property type="project" value="UniProtKB-KW"/>
</dbReference>
<dbReference type="Pfam" id="PF00817">
    <property type="entry name" value="IMS"/>
    <property type="match status" value="1"/>
</dbReference>
<comment type="similarity">
    <text evidence="1">Belongs to the DNA polymerase type-Y family.</text>
</comment>
<keyword evidence="4" id="KW-0227">DNA damage</keyword>
<keyword evidence="5" id="KW-0239">DNA-directed DNA polymerase</keyword>
<dbReference type="InterPro" id="IPR043128">
    <property type="entry name" value="Rev_trsase/Diguanyl_cyclase"/>
</dbReference>
<keyword evidence="5" id="KW-0808">Transferase</keyword>
<keyword evidence="8" id="KW-1185">Reference proteome</keyword>